<sequence length="307" mass="34492">MRTWRVGSFSMGAALVLLGVFLLLSQFLKWDPAIAMISWWPLLFIILGVEILLYLGFSKSEKQQIKYDFISIIFISIIGTFGLGMAVVNATGLLEVSKQFVIAEERTLDLPKFEEELTNEIKRVYIETGPYSLNVEGSQGEKAVMFGTYRGDMKKGDHSIKSISDYALIEKQGDTLYIKLKRAPMSRFMNYNDELNATILIPSNVELELIGEHNNLNLKPRDLQSNWSIASVGNVNMDIAENANMKIQAVNVQEAGEADWQEVQGGKSNNQDEDNEYEESIPLTGTLTYGSGKYTIKVKDSYTVEIN</sequence>
<accession>A0A2X4VMV1</accession>
<organism evidence="2 3">
    <name type="scientific">Lederbergia lenta</name>
    <name type="common">Bacillus lentus</name>
    <dbReference type="NCBI Taxonomy" id="1467"/>
    <lineage>
        <taxon>Bacteria</taxon>
        <taxon>Bacillati</taxon>
        <taxon>Bacillota</taxon>
        <taxon>Bacilli</taxon>
        <taxon>Bacillales</taxon>
        <taxon>Bacillaceae</taxon>
        <taxon>Lederbergia</taxon>
    </lineage>
</organism>
<dbReference type="KEGG" id="blen:NCTC4824_00933"/>
<keyword evidence="3" id="KW-1185">Reference proteome</keyword>
<reference evidence="2 3" key="1">
    <citation type="submission" date="2018-06" db="EMBL/GenBank/DDBJ databases">
        <authorList>
            <consortium name="Pathogen Informatics"/>
            <person name="Doyle S."/>
        </authorList>
    </citation>
    <scope>NUCLEOTIDE SEQUENCE [LARGE SCALE GENOMIC DNA]</scope>
    <source>
        <strain evidence="2 3">NCTC4824</strain>
    </source>
</reference>
<keyword evidence="2" id="KW-0449">Lipoprotein</keyword>
<keyword evidence="1" id="KW-1133">Transmembrane helix</keyword>
<feature type="transmembrane region" description="Helical" evidence="1">
    <location>
        <begin position="39"/>
        <end position="57"/>
    </location>
</feature>
<evidence type="ECO:0000313" key="2">
    <source>
        <dbReference type="EMBL" id="SQI53507.1"/>
    </source>
</evidence>
<dbReference type="STRING" id="1348624.GCA_001591545_00033"/>
<protein>
    <submittedName>
        <fullName evidence="2">Putative lipoprotein</fullName>
    </submittedName>
</protein>
<proteinExistence type="predicted"/>
<dbReference type="RefSeq" id="WP_066135716.1">
    <property type="nucleotide sequence ID" value="NZ_CBCSGM010000001.1"/>
</dbReference>
<keyword evidence="1" id="KW-0812">Transmembrane</keyword>
<dbReference type="Proteomes" id="UP000249134">
    <property type="component" value="Chromosome 1"/>
</dbReference>
<name>A0A2X4VMV1_LEDLE</name>
<evidence type="ECO:0000313" key="3">
    <source>
        <dbReference type="Proteomes" id="UP000249134"/>
    </source>
</evidence>
<dbReference type="AlphaFoldDB" id="A0A2X4VMV1"/>
<evidence type="ECO:0000256" key="1">
    <source>
        <dbReference type="SAM" id="Phobius"/>
    </source>
</evidence>
<dbReference type="EMBL" id="LS483476">
    <property type="protein sequence ID" value="SQI53507.1"/>
    <property type="molecule type" value="Genomic_DNA"/>
</dbReference>
<gene>
    <name evidence="2" type="ORF">NCTC4824_00933</name>
</gene>
<feature type="transmembrane region" description="Helical" evidence="1">
    <location>
        <begin position="69"/>
        <end position="88"/>
    </location>
</feature>
<keyword evidence="1" id="KW-0472">Membrane</keyword>